<proteinExistence type="predicted"/>
<evidence type="ECO:0000313" key="3">
    <source>
        <dbReference type="Proteomes" id="UP000677407"/>
    </source>
</evidence>
<dbReference type="EMBL" id="MG452722">
    <property type="protein sequence ID" value="AZB49222.1"/>
    <property type="molecule type" value="Genomic_DNA"/>
</dbReference>
<organism evidence="2">
    <name type="scientific">Phascolarctid gammaherpesvirus 1</name>
    <dbReference type="NCBI Taxonomy" id="2249313"/>
    <lineage>
        <taxon>Viruses</taxon>
        <taxon>Duplodnaviria</taxon>
        <taxon>Heunggongvirae</taxon>
        <taxon>Peploviricota</taxon>
        <taxon>Herviviricetes</taxon>
        <taxon>Herpesvirales</taxon>
        <taxon>Orthoherpesviridae</taxon>
        <taxon>Gammaherpesvirinae</taxon>
        <taxon>Manticavirus</taxon>
        <taxon>Manticavirus phascolarctidgamma1</taxon>
    </lineage>
</organism>
<dbReference type="RefSeq" id="YP_010087492.1">
    <property type="nucleotide sequence ID" value="NC_055555.1"/>
</dbReference>
<dbReference type="GeneID" id="65102777"/>
<keyword evidence="1" id="KW-0812">Transmembrane</keyword>
<protein>
    <submittedName>
        <fullName evidence="2">BZLF2-like protein</fullName>
    </submittedName>
</protein>
<gene>
    <name evidence="2" type="primary">BZLF2-like</name>
</gene>
<sequence>MGFIMANKSLLSKLPLLVFCIIVGRILILCMLVMLSHHRFKGKQWITMEEAVMPINSNGNLIIKASNFCIFQPVILEEAKLPEIKNRYYQRYLAFAEGHKNSVIQKKTLKSSYCYSYHLCVPVKYDTCYLVPEGTYTFEECFKVCESKNCSYFDAPDMSPLLDVIKNNFSEDFSFWLGLVKFQGADKWSGFYNTSVYYNVTDLQDTFCSYTSKNDPLIRTDVSCVTYRRCLCLSQVSSRMDGFFRMIISNVTYNYTVNGNVEGIMRIDHTPLSMEAKKSFFEKYQAEYNNKILQAMAVFNSSIQFLYNMPESAK</sequence>
<evidence type="ECO:0000313" key="2">
    <source>
        <dbReference type="EMBL" id="AZB49222.1"/>
    </source>
</evidence>
<dbReference type="KEGG" id="vg:65102777"/>
<dbReference type="Proteomes" id="UP000677407">
    <property type="component" value="Segment"/>
</dbReference>
<accession>A0A3Q8J8F6</accession>
<dbReference type="InterPro" id="IPR016186">
    <property type="entry name" value="C-type_lectin-like/link_sf"/>
</dbReference>
<feature type="transmembrane region" description="Helical" evidence="1">
    <location>
        <begin position="14"/>
        <end position="35"/>
    </location>
</feature>
<dbReference type="Gene3D" id="3.10.100.10">
    <property type="entry name" value="Mannose-Binding Protein A, subunit A"/>
    <property type="match status" value="1"/>
</dbReference>
<dbReference type="InterPro" id="IPR016187">
    <property type="entry name" value="CTDL_fold"/>
</dbReference>
<keyword evidence="1" id="KW-0472">Membrane</keyword>
<evidence type="ECO:0000256" key="1">
    <source>
        <dbReference type="SAM" id="Phobius"/>
    </source>
</evidence>
<reference evidence="2" key="1">
    <citation type="submission" date="2017-11" db="EMBL/GenBank/DDBJ databases">
        <title>The distinct marsupial branch of gammaherpesviruses includes novel host-derived genes seldom found in other viruses.</title>
        <authorList>
            <person name="Vaz P.K."/>
        </authorList>
    </citation>
    <scope>NUCLEOTIDE SEQUENCE</scope>
    <source>
        <strain evidence="2">36M/11</strain>
    </source>
</reference>
<keyword evidence="1" id="KW-1133">Transmembrane helix</keyword>
<keyword evidence="3" id="KW-1185">Reference proteome</keyword>
<dbReference type="SUPFAM" id="SSF56436">
    <property type="entry name" value="C-type lectin-like"/>
    <property type="match status" value="1"/>
</dbReference>
<name>A0A3Q8J8F6_9GAMA</name>